<dbReference type="SUPFAM" id="SSF110296">
    <property type="entry name" value="Oligoxyloglucan reducing end-specific cellobiohydrolase"/>
    <property type="match status" value="1"/>
</dbReference>
<dbReference type="InterPro" id="IPR013783">
    <property type="entry name" value="Ig-like_fold"/>
</dbReference>
<dbReference type="GO" id="GO:0016020">
    <property type="term" value="C:membrane"/>
    <property type="evidence" value="ECO:0007669"/>
    <property type="project" value="InterPro"/>
</dbReference>
<name>A0A6J6LWR4_9ZZZZ</name>
<dbReference type="EMBL" id="CAEZXB010000002">
    <property type="protein sequence ID" value="CAB4666206.1"/>
    <property type="molecule type" value="Genomic_DNA"/>
</dbReference>
<dbReference type="CDD" id="cd15482">
    <property type="entry name" value="Sialidase_non-viral"/>
    <property type="match status" value="1"/>
</dbReference>
<proteinExistence type="predicted"/>
<sequence>MKRVKHPFLATVILASTISFNSASFVSPSFASVSTASTITPGTFVGSAGRIATSSDGQTILLGSKTSLFFSTDGGLTWSSPTGIQSQGWESVAVSGNGEVMLAGAPQSLGTNGNVYLSTDHGIHWSVPASLPTNALITGNGGVTVVATLDNKKVFAIVEGSYFVATEADAFASWTLLASSLPQSFVYQMALSFDGQTQLLCHNTGTIDISIDGGRTWNDSGAGTDYWVSCALSADGTKQFVMPINTYGGRVKWRDTSLSSSWSTIGSLNSKFFGSISVSSDGLTLLAAPDGANTYLLTYSGGGWTQSDLGQSSDYYPDAVISANGTTIYKRSGFTAGHGGGSRLSKWTLSLNAPFFVLSSYGETRTVSTVATGFTAFSAGGDFSTYSISAVPPGMSFSTATGSLSGTPSVAAPSTTYTVTATNATGSFARNFILLVEAPTVPPVVAPQAIVYVPPMTPEGAPEVTFSSSSVTCSLGKYSQSPKSAVFTLIVENQTVLTRFSNRVLPMWLVPWAGETVDFGSATLTSAEWTLQKAWKGKRVTCITLAYANNATGSTSITAEVPN</sequence>
<reference evidence="1" key="1">
    <citation type="submission" date="2020-05" db="EMBL/GenBank/DDBJ databases">
        <authorList>
            <person name="Chiriac C."/>
            <person name="Salcher M."/>
            <person name="Ghai R."/>
            <person name="Kavagutti S V."/>
        </authorList>
    </citation>
    <scope>NUCLEOTIDE SEQUENCE</scope>
</reference>
<dbReference type="GO" id="GO:0005509">
    <property type="term" value="F:calcium ion binding"/>
    <property type="evidence" value="ECO:0007669"/>
    <property type="project" value="InterPro"/>
</dbReference>
<dbReference type="InterPro" id="IPR015943">
    <property type="entry name" value="WD40/YVTN_repeat-like_dom_sf"/>
</dbReference>
<dbReference type="Pfam" id="PF05345">
    <property type="entry name" value="He_PIG"/>
    <property type="match status" value="1"/>
</dbReference>
<evidence type="ECO:0000313" key="1">
    <source>
        <dbReference type="EMBL" id="CAB4666206.1"/>
    </source>
</evidence>
<dbReference type="InterPro" id="IPR015919">
    <property type="entry name" value="Cadherin-like_sf"/>
</dbReference>
<organism evidence="1">
    <name type="scientific">freshwater metagenome</name>
    <dbReference type="NCBI Taxonomy" id="449393"/>
    <lineage>
        <taxon>unclassified sequences</taxon>
        <taxon>metagenomes</taxon>
        <taxon>ecological metagenomes</taxon>
    </lineage>
</organism>
<gene>
    <name evidence="1" type="ORF">UFOPK2342_00144</name>
</gene>
<accession>A0A6J6LWR4</accession>
<dbReference type="AlphaFoldDB" id="A0A6J6LWR4"/>
<dbReference type="SUPFAM" id="SSF49313">
    <property type="entry name" value="Cadherin-like"/>
    <property type="match status" value="1"/>
</dbReference>
<dbReference type="Gene3D" id="2.130.10.10">
    <property type="entry name" value="YVTN repeat-like/Quinoprotein amine dehydrogenase"/>
    <property type="match status" value="1"/>
</dbReference>
<protein>
    <submittedName>
        <fullName evidence="1">Unannotated protein</fullName>
    </submittedName>
</protein>
<dbReference type="Gene3D" id="2.60.40.10">
    <property type="entry name" value="Immunoglobulins"/>
    <property type="match status" value="1"/>
</dbReference>